<reference evidence="16" key="2">
    <citation type="submission" date="2021-04" db="EMBL/GenBank/DDBJ databases">
        <authorList>
            <person name="Gilroy R."/>
        </authorList>
    </citation>
    <scope>NUCLEOTIDE SEQUENCE</scope>
    <source>
        <strain evidence="16">CHK169-11906</strain>
    </source>
</reference>
<organism evidence="16 17">
    <name type="scientific">Candidatus Alistipes avicola</name>
    <dbReference type="NCBI Taxonomy" id="2838432"/>
    <lineage>
        <taxon>Bacteria</taxon>
        <taxon>Pseudomonadati</taxon>
        <taxon>Bacteroidota</taxon>
        <taxon>Bacteroidia</taxon>
        <taxon>Bacteroidales</taxon>
        <taxon>Rikenellaceae</taxon>
        <taxon>Alistipes</taxon>
    </lineage>
</organism>
<dbReference type="Pfam" id="PF00593">
    <property type="entry name" value="TonB_dep_Rec_b-barrel"/>
    <property type="match status" value="1"/>
</dbReference>
<evidence type="ECO:0000256" key="8">
    <source>
        <dbReference type="ARBA" id="ARBA00023077"/>
    </source>
</evidence>
<keyword evidence="9 11" id="KW-0472">Membrane</keyword>
<keyword evidence="6" id="KW-0408">Iron</keyword>
<evidence type="ECO:0000256" key="2">
    <source>
        <dbReference type="ARBA" id="ARBA00022448"/>
    </source>
</evidence>
<dbReference type="Gene3D" id="2.40.170.20">
    <property type="entry name" value="TonB-dependent receptor, beta-barrel domain"/>
    <property type="match status" value="1"/>
</dbReference>
<evidence type="ECO:0000256" key="1">
    <source>
        <dbReference type="ARBA" id="ARBA00004571"/>
    </source>
</evidence>
<keyword evidence="3 11" id="KW-1134">Transmembrane beta strand</keyword>
<dbReference type="SUPFAM" id="SSF56935">
    <property type="entry name" value="Porins"/>
    <property type="match status" value="1"/>
</dbReference>
<evidence type="ECO:0000259" key="14">
    <source>
        <dbReference type="Pfam" id="PF00593"/>
    </source>
</evidence>
<comment type="caution">
    <text evidence="16">The sequence shown here is derived from an EMBL/GenBank/DDBJ whole genome shotgun (WGS) entry which is preliminary data.</text>
</comment>
<dbReference type="InterPro" id="IPR000531">
    <property type="entry name" value="Beta-barrel_TonB"/>
</dbReference>
<evidence type="ECO:0000256" key="9">
    <source>
        <dbReference type="ARBA" id="ARBA00023136"/>
    </source>
</evidence>
<dbReference type="PANTHER" id="PTHR32552">
    <property type="entry name" value="FERRICHROME IRON RECEPTOR-RELATED"/>
    <property type="match status" value="1"/>
</dbReference>
<evidence type="ECO:0000256" key="4">
    <source>
        <dbReference type="ARBA" id="ARBA00022496"/>
    </source>
</evidence>
<proteinExistence type="inferred from homology"/>
<feature type="domain" description="TonB-dependent receptor-like beta-barrel" evidence="14">
    <location>
        <begin position="402"/>
        <end position="720"/>
    </location>
</feature>
<dbReference type="GO" id="GO:0006826">
    <property type="term" value="P:iron ion transport"/>
    <property type="evidence" value="ECO:0007669"/>
    <property type="project" value="UniProtKB-KW"/>
</dbReference>
<evidence type="ECO:0000256" key="11">
    <source>
        <dbReference type="PROSITE-ProRule" id="PRU01360"/>
    </source>
</evidence>
<name>A0A9D2IBK6_9BACT</name>
<dbReference type="Pfam" id="PF07715">
    <property type="entry name" value="Plug"/>
    <property type="match status" value="1"/>
</dbReference>
<evidence type="ECO:0000259" key="15">
    <source>
        <dbReference type="Pfam" id="PF07715"/>
    </source>
</evidence>
<dbReference type="InterPro" id="IPR036942">
    <property type="entry name" value="Beta-barrel_TonB_sf"/>
</dbReference>
<evidence type="ECO:0000313" key="17">
    <source>
        <dbReference type="Proteomes" id="UP000824259"/>
    </source>
</evidence>
<keyword evidence="8 12" id="KW-0798">TonB box</keyword>
<evidence type="ECO:0000256" key="3">
    <source>
        <dbReference type="ARBA" id="ARBA00022452"/>
    </source>
</evidence>
<gene>
    <name evidence="16" type="ORF">H9779_02520</name>
</gene>
<evidence type="ECO:0000313" key="16">
    <source>
        <dbReference type="EMBL" id="HJA98459.1"/>
    </source>
</evidence>
<keyword evidence="4" id="KW-0410">Iron transport</keyword>
<protein>
    <submittedName>
        <fullName evidence="16">TonB-dependent receptor</fullName>
    </submittedName>
</protein>
<feature type="chain" id="PRO_5039657467" evidence="13">
    <location>
        <begin position="24"/>
        <end position="754"/>
    </location>
</feature>
<dbReference type="InterPro" id="IPR012910">
    <property type="entry name" value="Plug_dom"/>
</dbReference>
<dbReference type="PROSITE" id="PS52016">
    <property type="entry name" value="TONB_DEPENDENT_REC_3"/>
    <property type="match status" value="1"/>
</dbReference>
<keyword evidence="5 11" id="KW-0812">Transmembrane</keyword>
<dbReference type="EMBL" id="DWYR01000008">
    <property type="protein sequence ID" value="HJA98459.1"/>
    <property type="molecule type" value="Genomic_DNA"/>
</dbReference>
<evidence type="ECO:0000256" key="7">
    <source>
        <dbReference type="ARBA" id="ARBA00023065"/>
    </source>
</evidence>
<reference evidence="16" key="1">
    <citation type="journal article" date="2021" name="PeerJ">
        <title>Extensive microbial diversity within the chicken gut microbiome revealed by metagenomics and culture.</title>
        <authorList>
            <person name="Gilroy R."/>
            <person name="Ravi A."/>
            <person name="Getino M."/>
            <person name="Pursley I."/>
            <person name="Horton D.L."/>
            <person name="Alikhan N.F."/>
            <person name="Baker D."/>
            <person name="Gharbi K."/>
            <person name="Hall N."/>
            <person name="Watson M."/>
            <person name="Adriaenssens E.M."/>
            <person name="Foster-Nyarko E."/>
            <person name="Jarju S."/>
            <person name="Secka A."/>
            <person name="Antonio M."/>
            <person name="Oren A."/>
            <person name="Chaudhuri R.R."/>
            <person name="La Ragione R."/>
            <person name="Hildebrand F."/>
            <person name="Pallen M.J."/>
        </authorList>
    </citation>
    <scope>NUCLEOTIDE SEQUENCE</scope>
    <source>
        <strain evidence="16">CHK169-11906</strain>
    </source>
</reference>
<comment type="subcellular location">
    <subcellularLocation>
        <location evidence="1 11">Cell outer membrane</location>
        <topology evidence="1 11">Multi-pass membrane protein</topology>
    </subcellularLocation>
</comment>
<evidence type="ECO:0000256" key="10">
    <source>
        <dbReference type="ARBA" id="ARBA00023237"/>
    </source>
</evidence>
<keyword evidence="10 11" id="KW-0998">Cell outer membrane</keyword>
<comment type="similarity">
    <text evidence="11 12">Belongs to the TonB-dependent receptor family.</text>
</comment>
<feature type="signal peptide" evidence="13">
    <location>
        <begin position="1"/>
        <end position="23"/>
    </location>
</feature>
<dbReference type="AlphaFoldDB" id="A0A9D2IBK6"/>
<keyword evidence="7" id="KW-0406">Ion transport</keyword>
<keyword evidence="2 11" id="KW-0813">Transport</keyword>
<keyword evidence="16" id="KW-0675">Receptor</keyword>
<sequence>MYRKIRHILLTTLLLLSTVSIWAATDNTPAEIPSEYSDESRVDSIIHIDQVQVTAIKQGLNLRTQPVTASIIGQTGIERQHISAIKEVSRIVPNFYIPDYGSRMTSSIYVRGLGARIDQPVMGLNVDNVPLMNKDAYDFEMMDVERIEVLRGPQSTLFGRNTMGGVINVYTLSPFTYEGVRAGIEYGSGNTQKYRISTYLKLNERFGYSIGGYYSKSDGFYTNLYTGERCDWEQSGGGRFKMQYRNGKGLRIDNTLSFSALDQGGYPYAYAETGEINYNDECSYRRTTINDGVTVHYTGPKFSVSSITSYQYLDDRMTLDQDFLPLSYFTLTQARREHTITEDIVFRSNSDKAYHWLVGLFGFYRHTSMQAPVLFKEDGISNLILSRFEEQGIIARWGEDTFLLDSDFRTPNYGGALYHESSYEVGRWRMTAGLRVDLEGSKLHYRSYADATYTTQTTSAPTIYDHTIHIDNGSTLSQSFVELLPKITVQYQLGANRYNTLYASISKGYKAGGFNTQMFSDVLQQQVMKQMGFGSLYDVADVVTYKPEKSWNYEIGAHLSAPDHKLQADVALFYIDCRDQQLTVFPEGQVTGRMMTNAGRTRSYGGEASLSATFWQYLDIQASYGYTHATFVHFDTGKANYAGKFIPYAPQHTLYAGASYTIPTGWRWLEYVILRAGLNGVGRIYWNEQNDRSQPFYTLLDASIRFEQRHYAIDIWGRNLTGSRYDTFYFESIGNSFLQRGRPRTFGVTLSINL</sequence>
<evidence type="ECO:0000256" key="12">
    <source>
        <dbReference type="RuleBase" id="RU003357"/>
    </source>
</evidence>
<feature type="domain" description="TonB-dependent receptor plug" evidence="15">
    <location>
        <begin position="62"/>
        <end position="166"/>
    </location>
</feature>
<dbReference type="InterPro" id="IPR039426">
    <property type="entry name" value="TonB-dep_rcpt-like"/>
</dbReference>
<evidence type="ECO:0000256" key="6">
    <source>
        <dbReference type="ARBA" id="ARBA00023004"/>
    </source>
</evidence>
<accession>A0A9D2IBK6</accession>
<dbReference type="GO" id="GO:0009279">
    <property type="term" value="C:cell outer membrane"/>
    <property type="evidence" value="ECO:0007669"/>
    <property type="project" value="UniProtKB-SubCell"/>
</dbReference>
<keyword evidence="13" id="KW-0732">Signal</keyword>
<evidence type="ECO:0000256" key="13">
    <source>
        <dbReference type="SAM" id="SignalP"/>
    </source>
</evidence>
<dbReference type="PANTHER" id="PTHR32552:SF81">
    <property type="entry name" value="TONB-DEPENDENT OUTER MEMBRANE RECEPTOR"/>
    <property type="match status" value="1"/>
</dbReference>
<dbReference type="Proteomes" id="UP000824259">
    <property type="component" value="Unassembled WGS sequence"/>
</dbReference>
<evidence type="ECO:0000256" key="5">
    <source>
        <dbReference type="ARBA" id="ARBA00022692"/>
    </source>
</evidence>